<dbReference type="EMBL" id="VSSQ01060438">
    <property type="protein sequence ID" value="MPN13884.1"/>
    <property type="molecule type" value="Genomic_DNA"/>
</dbReference>
<comment type="caution">
    <text evidence="1">The sequence shown here is derived from an EMBL/GenBank/DDBJ whole genome shotgun (WGS) entry which is preliminary data.</text>
</comment>
<dbReference type="AlphaFoldDB" id="A0A645FNJ3"/>
<protein>
    <recommendedName>
        <fullName evidence="2">Phenylacetate--CoA ligase</fullName>
    </recommendedName>
</protein>
<name>A0A645FNJ3_9ZZZZ</name>
<proteinExistence type="predicted"/>
<evidence type="ECO:0008006" key="2">
    <source>
        <dbReference type="Google" id="ProtNLM"/>
    </source>
</evidence>
<dbReference type="InterPro" id="IPR042099">
    <property type="entry name" value="ANL_N_sf"/>
</dbReference>
<sequence length="114" mass="12538">MPLIRYRTGDLGRLLTEPCGCGSQFCRLDRVKGRIAFRSALPSVYDLEELLYGMDTVLDFSARKEENKLCIQVLLAEGGTIGPVREAIEARFPDALVSVSSTLCLVSTGKQLIN</sequence>
<gene>
    <name evidence="1" type="ORF">SDC9_161210</name>
</gene>
<accession>A0A645FNJ3</accession>
<evidence type="ECO:0000313" key="1">
    <source>
        <dbReference type="EMBL" id="MPN13884.1"/>
    </source>
</evidence>
<dbReference type="SUPFAM" id="SSF56801">
    <property type="entry name" value="Acetyl-CoA synthetase-like"/>
    <property type="match status" value="1"/>
</dbReference>
<reference evidence="1" key="1">
    <citation type="submission" date="2019-08" db="EMBL/GenBank/DDBJ databases">
        <authorList>
            <person name="Kucharzyk K."/>
            <person name="Murdoch R.W."/>
            <person name="Higgins S."/>
            <person name="Loffler F."/>
        </authorList>
    </citation>
    <scope>NUCLEOTIDE SEQUENCE</scope>
</reference>
<organism evidence="1">
    <name type="scientific">bioreactor metagenome</name>
    <dbReference type="NCBI Taxonomy" id="1076179"/>
    <lineage>
        <taxon>unclassified sequences</taxon>
        <taxon>metagenomes</taxon>
        <taxon>ecological metagenomes</taxon>
    </lineage>
</organism>
<dbReference type="Gene3D" id="3.40.50.12780">
    <property type="entry name" value="N-terminal domain of ligase-like"/>
    <property type="match status" value="1"/>
</dbReference>